<keyword evidence="1" id="KW-0472">Membrane</keyword>
<dbReference type="EC" id="2.4.-.-" evidence="2"/>
<dbReference type="GO" id="GO:0016757">
    <property type="term" value="F:glycosyltransferase activity"/>
    <property type="evidence" value="ECO:0007669"/>
    <property type="project" value="UniProtKB-KW"/>
</dbReference>
<keyword evidence="1" id="KW-1133">Transmembrane helix</keyword>
<keyword evidence="2" id="KW-0808">Transferase</keyword>
<dbReference type="RefSeq" id="WP_219059256.1">
    <property type="nucleotide sequence ID" value="NZ_JAHBBH010000034.1"/>
</dbReference>
<feature type="transmembrane region" description="Helical" evidence="1">
    <location>
        <begin position="450"/>
        <end position="473"/>
    </location>
</feature>
<reference evidence="2 3" key="1">
    <citation type="submission" date="2021-05" db="EMBL/GenBank/DDBJ databases">
        <title>Phylogenetic classification of ten novel species belonging to the genus Bifidobacterium comprising B. colchicus sp. nov., B. abeli sp. nov., B. bicoloris sp. nov., B. guerezis sp. nov., B. rosaliae sp. nov., B. santillanensis sp. nov., B. argentati sp. nov., B. amazzoni sp. nov., B. pluviali sp. nov., and B. pinnaculum sp. nov.</title>
        <authorList>
            <person name="Lugli G.A."/>
            <person name="Ruiz Garcia L."/>
            <person name="Margolles A."/>
            <person name="Ventura M."/>
        </authorList>
    </citation>
    <scope>NUCLEOTIDE SEQUENCE [LARGE SCALE GENOMIC DNA]</scope>
    <source>
        <strain evidence="2 3">82T10</strain>
    </source>
</reference>
<keyword evidence="2" id="KW-0328">Glycosyltransferase</keyword>
<evidence type="ECO:0000256" key="1">
    <source>
        <dbReference type="SAM" id="Phobius"/>
    </source>
</evidence>
<protein>
    <submittedName>
        <fullName evidence="2">Glycosyltransferase family 39 protein</fullName>
        <ecNumber evidence="2">2.4.-.-</ecNumber>
    </submittedName>
</protein>
<dbReference type="EMBL" id="JAHBBH010000034">
    <property type="protein sequence ID" value="MBW3093273.1"/>
    <property type="molecule type" value="Genomic_DNA"/>
</dbReference>
<accession>A0ABS6WGW3</accession>
<feature type="transmembrane region" description="Helical" evidence="1">
    <location>
        <begin position="389"/>
        <end position="407"/>
    </location>
</feature>
<feature type="transmembrane region" description="Helical" evidence="1">
    <location>
        <begin position="160"/>
        <end position="180"/>
    </location>
</feature>
<comment type="caution">
    <text evidence="2">The sequence shown here is derived from an EMBL/GenBank/DDBJ whole genome shotgun (WGS) entry which is preliminary data.</text>
</comment>
<feature type="transmembrane region" description="Helical" evidence="1">
    <location>
        <begin position="362"/>
        <end position="382"/>
    </location>
</feature>
<organism evidence="2 3">
    <name type="scientific">Bifidobacterium miconis</name>
    <dbReference type="NCBI Taxonomy" id="2834435"/>
    <lineage>
        <taxon>Bacteria</taxon>
        <taxon>Bacillati</taxon>
        <taxon>Actinomycetota</taxon>
        <taxon>Actinomycetes</taxon>
        <taxon>Bifidobacteriales</taxon>
        <taxon>Bifidobacteriaceae</taxon>
        <taxon>Bifidobacterium</taxon>
    </lineage>
</organism>
<sequence>MTVRHMLQRWLFGSEHDRSVTGVTRRTGIAKVLAAVMILMLLPGCYYALAQRSYAGTISPFDEQTHIAYAWSVSHGHLPANGDRVPEEVLKEWSCSGWRSVADNATNPQHLPPCGTTDPLQYPAGGEQYNAFHPPLYYLITGLTARVAAKVIPSVSFTQAARAMSVAWMVAGLMMLFVALRRWKISVSASLAVCALVPYIPVFLNTGTAVTNDAPALLCGAAFLWMTADWFERQRYHLLVPCVITILACMVKGTFAFPLLAVLFVMAVHAVLRLIRRNDPATAKRELAVSVITGMLALIVVFGWSSLQSHRGVPGYVAAISGVNTTPVHGLPVGEFLNTLMQGFELGGIPQDLRGTDSSAGYAAWLAIIQIVIGGSAFFLYFQRDKVESHTLLLCGTVFGMLLIPSMVQIREYLNSGSMFGSVTTRYGLPLLPYILCCWALAVQNRKARALSWGVATIGAIICWVAVLGMAPYSAA</sequence>
<feature type="transmembrane region" description="Helical" evidence="1">
    <location>
        <begin position="427"/>
        <end position="443"/>
    </location>
</feature>
<feature type="transmembrane region" description="Helical" evidence="1">
    <location>
        <begin position="28"/>
        <end position="49"/>
    </location>
</feature>
<name>A0ABS6WGW3_9BIFI</name>
<gene>
    <name evidence="2" type="ORF">KIH79_10155</name>
</gene>
<proteinExistence type="predicted"/>
<keyword evidence="3" id="KW-1185">Reference proteome</keyword>
<feature type="transmembrane region" description="Helical" evidence="1">
    <location>
        <begin position="287"/>
        <end position="307"/>
    </location>
</feature>
<dbReference type="Proteomes" id="UP000700815">
    <property type="component" value="Unassembled WGS sequence"/>
</dbReference>
<evidence type="ECO:0000313" key="3">
    <source>
        <dbReference type="Proteomes" id="UP000700815"/>
    </source>
</evidence>
<feature type="transmembrane region" description="Helical" evidence="1">
    <location>
        <begin position="187"/>
        <end position="208"/>
    </location>
</feature>
<evidence type="ECO:0000313" key="2">
    <source>
        <dbReference type="EMBL" id="MBW3093273.1"/>
    </source>
</evidence>
<keyword evidence="1" id="KW-0812">Transmembrane</keyword>
<feature type="transmembrane region" description="Helical" evidence="1">
    <location>
        <begin position="259"/>
        <end position="275"/>
    </location>
</feature>